<protein>
    <submittedName>
        <fullName evidence="1">Uncharacterized protein</fullName>
    </submittedName>
</protein>
<accession>A0ACC1NRA4</accession>
<organism evidence="1 2">
    <name type="scientific">Zarea fungicola</name>
    <dbReference type="NCBI Taxonomy" id="93591"/>
    <lineage>
        <taxon>Eukaryota</taxon>
        <taxon>Fungi</taxon>
        <taxon>Dikarya</taxon>
        <taxon>Ascomycota</taxon>
        <taxon>Pezizomycotina</taxon>
        <taxon>Sordariomycetes</taxon>
        <taxon>Hypocreomycetidae</taxon>
        <taxon>Hypocreales</taxon>
        <taxon>Cordycipitaceae</taxon>
        <taxon>Zarea</taxon>
    </lineage>
</organism>
<reference evidence="1" key="1">
    <citation type="submission" date="2022-08" db="EMBL/GenBank/DDBJ databases">
        <title>Genome Sequence of Lecanicillium fungicola.</title>
        <authorList>
            <person name="Buettner E."/>
        </authorList>
    </citation>
    <scope>NUCLEOTIDE SEQUENCE</scope>
    <source>
        <strain evidence="1">Babe33</strain>
    </source>
</reference>
<sequence length="323" mass="35035">MSFSKCPNEIILAVADELDIFSVNRLMRTCRRYHSLLDDYLYRRDAKGDCLALEVLCEYYVYCFHLFEPIATKSLAAGADVNKTWAYHHFLDCGDGPDEYELEGRSTPLCKQAGLFGEVPAASPWSGAQTGAPLPRGEPQRNQVGVWDACTGALLGRVKSHADEVALAAFMPDGNLVTGSRDSTLRITNPATGRTIAKLEIEGHGAGYPRALIVADDSTIVSIWGSTVYIWFPYASQLVSDNRSSVRRTEGVPLAISTDGKFMLCRNEDGFDIMDILTGATVAECPGGGTLVTSAAFSVDGSMVLLGRVGGFLEVWDIIKNDS</sequence>
<proteinExistence type="predicted"/>
<evidence type="ECO:0000313" key="2">
    <source>
        <dbReference type="Proteomes" id="UP001143910"/>
    </source>
</evidence>
<dbReference type="EMBL" id="JANJQO010000119">
    <property type="protein sequence ID" value="KAJ2981643.1"/>
    <property type="molecule type" value="Genomic_DNA"/>
</dbReference>
<dbReference type="Proteomes" id="UP001143910">
    <property type="component" value="Unassembled WGS sequence"/>
</dbReference>
<gene>
    <name evidence="1" type="ORF">NQ176_g1893</name>
</gene>
<evidence type="ECO:0000313" key="1">
    <source>
        <dbReference type="EMBL" id="KAJ2981643.1"/>
    </source>
</evidence>
<keyword evidence="2" id="KW-1185">Reference proteome</keyword>
<name>A0ACC1NRA4_9HYPO</name>
<comment type="caution">
    <text evidence="1">The sequence shown here is derived from an EMBL/GenBank/DDBJ whole genome shotgun (WGS) entry which is preliminary data.</text>
</comment>